<keyword evidence="1" id="KW-1133">Transmembrane helix</keyword>
<feature type="transmembrane region" description="Helical" evidence="1">
    <location>
        <begin position="126"/>
        <end position="149"/>
    </location>
</feature>
<dbReference type="PANTHER" id="PTHR39430:SF1">
    <property type="entry name" value="PROTEASE"/>
    <property type="match status" value="1"/>
</dbReference>
<reference evidence="3 4" key="1">
    <citation type="journal article" date="2015" name="Microbiome">
        <title>Genomic resolution of linkages in carbon, nitrogen, and sulfur cycling among widespread estuary sediment bacteria.</title>
        <authorList>
            <person name="Baker B.J."/>
            <person name="Lazar C.S."/>
            <person name="Teske A.P."/>
            <person name="Dick G.J."/>
        </authorList>
    </citation>
    <scope>NUCLEOTIDE SEQUENCE [LARGE SCALE GENOMIC DNA]</scope>
    <source>
        <strain evidence="3">SM1_77</strain>
    </source>
</reference>
<comment type="caution">
    <text evidence="3">The sequence shown here is derived from an EMBL/GenBank/DDBJ whole genome shotgun (WGS) entry which is preliminary data.</text>
</comment>
<feature type="transmembrane region" description="Helical" evidence="1">
    <location>
        <begin position="273"/>
        <end position="292"/>
    </location>
</feature>
<dbReference type="InterPro" id="IPR003675">
    <property type="entry name" value="Rce1/LyrA-like_dom"/>
</dbReference>
<feature type="domain" description="CAAX prenyl protease 2/Lysostaphin resistance protein A-like" evidence="2">
    <location>
        <begin position="134"/>
        <end position="235"/>
    </location>
</feature>
<dbReference type="GO" id="GO:0080120">
    <property type="term" value="P:CAAX-box protein maturation"/>
    <property type="evidence" value="ECO:0007669"/>
    <property type="project" value="UniProtKB-ARBA"/>
</dbReference>
<evidence type="ECO:0000313" key="3">
    <source>
        <dbReference type="EMBL" id="KPL14357.1"/>
    </source>
</evidence>
<feature type="transmembrane region" description="Helical" evidence="1">
    <location>
        <begin position="85"/>
        <end position="106"/>
    </location>
</feature>
<accession>A0A0S8K0F4</accession>
<dbReference type="GO" id="GO:0004175">
    <property type="term" value="F:endopeptidase activity"/>
    <property type="evidence" value="ECO:0007669"/>
    <property type="project" value="UniProtKB-ARBA"/>
</dbReference>
<dbReference type="PANTHER" id="PTHR39430">
    <property type="entry name" value="MEMBRANE-ASSOCIATED PROTEASE-RELATED"/>
    <property type="match status" value="1"/>
</dbReference>
<proteinExistence type="predicted"/>
<dbReference type="Pfam" id="PF02517">
    <property type="entry name" value="Rce1-like"/>
    <property type="match status" value="1"/>
</dbReference>
<feature type="transmembrane region" description="Helical" evidence="1">
    <location>
        <begin position="170"/>
        <end position="191"/>
    </location>
</feature>
<feature type="transmembrane region" description="Helical" evidence="1">
    <location>
        <begin position="197"/>
        <end position="219"/>
    </location>
</feature>
<evidence type="ECO:0000313" key="4">
    <source>
        <dbReference type="Proteomes" id="UP000050975"/>
    </source>
</evidence>
<evidence type="ECO:0000256" key="1">
    <source>
        <dbReference type="SAM" id="Phobius"/>
    </source>
</evidence>
<keyword evidence="1" id="KW-0812">Transmembrane</keyword>
<dbReference type="PATRIC" id="fig|1703778.3.peg.384"/>
<feature type="transmembrane region" description="Helical" evidence="1">
    <location>
        <begin position="44"/>
        <end position="65"/>
    </location>
</feature>
<keyword evidence="1" id="KW-0472">Membrane</keyword>
<feature type="transmembrane region" description="Helical" evidence="1">
    <location>
        <begin position="226"/>
        <end position="244"/>
    </location>
</feature>
<dbReference type="Proteomes" id="UP000050975">
    <property type="component" value="Unassembled WGS sequence"/>
</dbReference>
<organism evidence="3 4">
    <name type="scientific">candidate division WOR_3 bacterium SM1_77</name>
    <dbReference type="NCBI Taxonomy" id="1703778"/>
    <lineage>
        <taxon>Bacteria</taxon>
        <taxon>Bacteria division WOR-3</taxon>
    </lineage>
</organism>
<dbReference type="EMBL" id="LJVE01000054">
    <property type="protein sequence ID" value="KPL14357.1"/>
    <property type="molecule type" value="Genomic_DNA"/>
</dbReference>
<dbReference type="AlphaFoldDB" id="A0A0S8K0F4"/>
<evidence type="ECO:0000259" key="2">
    <source>
        <dbReference type="Pfam" id="PF02517"/>
    </source>
</evidence>
<name>A0A0S8K0F4_UNCW3</name>
<protein>
    <recommendedName>
        <fullName evidence="2">CAAX prenyl protease 2/Lysostaphin resistance protein A-like domain-containing protein</fullName>
    </recommendedName>
</protein>
<sequence length="318" mass="35515">MANIFRNQDDRRIRAGWRIAIFFFGYSALIMVAALPRLVIGKNIFTSLSAVVAFFIATAVAVWLASRFIDHRDYREFGLGLDKKWWRDLIIGFLIGALLLAVIFVIEYAAGWVTITQLFKNEKEVWVNFPFIPTLLVALFAHTGAALFEETIFRGYMMKNLAEGFRGKRVNYRTPVILSFATSSIIFALFHMRNPNISIFGVVNILLLGLLLGALFILTGEIALSIGLHASWNFFMGVVFGFPISGTEEEIALIATKQGGPSLWTGGTFGPEGGLIGLFAICIGCFLTVLWVRLSRRRLSLRTQLAEYSPSNPRAEKT</sequence>
<feature type="transmembrane region" description="Helical" evidence="1">
    <location>
        <begin position="20"/>
        <end position="38"/>
    </location>
</feature>
<gene>
    <name evidence="3" type="ORF">AMJ74_03550</name>
</gene>